<feature type="domain" description="SH2" evidence="5">
    <location>
        <begin position="535"/>
        <end position="637"/>
    </location>
</feature>
<name>A0AA35W0L9_GEOBA</name>
<evidence type="ECO:0000256" key="1">
    <source>
        <dbReference type="ARBA" id="ARBA00022999"/>
    </source>
</evidence>
<dbReference type="PROSITE" id="PS50001">
    <property type="entry name" value="SH2"/>
    <property type="match status" value="2"/>
</dbReference>
<dbReference type="InterPro" id="IPR036860">
    <property type="entry name" value="SH2_dom_sf"/>
</dbReference>
<dbReference type="GO" id="GO:0005942">
    <property type="term" value="C:phosphatidylinositol 3-kinase complex"/>
    <property type="evidence" value="ECO:0007669"/>
    <property type="project" value="TreeGrafter"/>
</dbReference>
<feature type="region of interest" description="Disordered" evidence="4">
    <location>
        <begin position="128"/>
        <end position="160"/>
    </location>
</feature>
<dbReference type="Proteomes" id="UP001174909">
    <property type="component" value="Unassembled WGS sequence"/>
</dbReference>
<accession>A0AA35W0L9</accession>
<protein>
    <submittedName>
        <fullName evidence="6">Phosphatidylinositol 3-kinase regulatory subunit beta</fullName>
    </submittedName>
</protein>
<dbReference type="PANTHER" id="PTHR10155:SF10">
    <property type="entry name" value="PI3K21B, ISOFORM B"/>
    <property type="match status" value="1"/>
</dbReference>
<keyword evidence="1 2" id="KW-0727">SH2 domain</keyword>
<dbReference type="PANTHER" id="PTHR10155">
    <property type="entry name" value="PHOSPHATIDYLINOSITOL 3-KINASE REGULATORY SUBUNIT"/>
    <property type="match status" value="1"/>
</dbReference>
<reference evidence="6" key="1">
    <citation type="submission" date="2023-03" db="EMBL/GenBank/DDBJ databases">
        <authorList>
            <person name="Steffen K."/>
            <person name="Cardenas P."/>
        </authorList>
    </citation>
    <scope>NUCLEOTIDE SEQUENCE</scope>
</reference>
<dbReference type="AlphaFoldDB" id="A0AA35W0L9"/>
<feature type="coiled-coil region" evidence="3">
    <location>
        <begin position="372"/>
        <end position="406"/>
    </location>
</feature>
<feature type="coiled-coil region" evidence="3">
    <location>
        <begin position="287"/>
        <end position="335"/>
    </location>
</feature>
<dbReference type="PRINTS" id="PR00678">
    <property type="entry name" value="PI3KINASEP85"/>
</dbReference>
<organism evidence="6 7">
    <name type="scientific">Geodia barretti</name>
    <name type="common">Barrett's horny sponge</name>
    <dbReference type="NCBI Taxonomy" id="519541"/>
    <lineage>
        <taxon>Eukaryota</taxon>
        <taxon>Metazoa</taxon>
        <taxon>Porifera</taxon>
        <taxon>Demospongiae</taxon>
        <taxon>Heteroscleromorpha</taxon>
        <taxon>Tetractinellida</taxon>
        <taxon>Astrophorina</taxon>
        <taxon>Geodiidae</taxon>
        <taxon>Geodia</taxon>
    </lineage>
</organism>
<dbReference type="Gene3D" id="3.30.505.10">
    <property type="entry name" value="SH2 domain"/>
    <property type="match status" value="2"/>
</dbReference>
<keyword evidence="3" id="KW-0175">Coiled coil</keyword>
<dbReference type="Pfam" id="PF16454">
    <property type="entry name" value="PI3K_P85_iSH2"/>
    <property type="match status" value="1"/>
</dbReference>
<sequence>MNGPGPPRVPPRQSSSIPIAQSPNGQPPPVPPPRSTPNHPPQYPSPVPSPRRNSDQIVGNRSTLASLQRRDTSPNFGASLPGYPAPSLPPKKVPNRTSPAHRPFGASQSNAYIDIPPGSSPGGVNLVDGHTPLSASPSAPYTPSPTHPATPTVPSIPEQPSEIVSSSLEECEWYWGNIQKEEVTEIMKDMPDGAFLVRDAQRVPGQYTLTLRKGGVNRLIRIIQRDGLYGFAEPLEYRSVQELVAYYQLNSLAPYSPKLDMTLKIPVSKLDTTMHGEITVESVLDSLKHMQEQLGEKNQKYNEMKQRFEASNDEIQHLRQEIDAQTEVISIMEEAVKENEKRHESCPEQEKQLLVQNYDLLRRRFHQQRDHQDNMQQKLRRIEMIKNKIELELNSLKPEIKQLQAEKANKLRFLNQRGWRTSDIDSQIHTMEEENPEEDLYATYAMLHTYRKEADYQKISQRFMKKQPPPIPGGGHPDNRPSLVGVTTQPMRDRSDTVIRPPLAPTGPMATTYEVIKLKDLHIPPNLPHFDESMWMRPTVTRESSKDILSGKANGTFLVRPKPNVPTSSVDPVHCHTIDIMDGGKFKRIPVFKGPSGGFGFAAPYEFESLKTLVIYYASNTMEKHNAGLETNLKCPVFSDVGSNVL</sequence>
<feature type="domain" description="SH2" evidence="5">
    <location>
        <begin position="173"/>
        <end position="267"/>
    </location>
</feature>
<dbReference type="GO" id="GO:0046935">
    <property type="term" value="F:1-phosphatidylinositol-3-kinase regulator activity"/>
    <property type="evidence" value="ECO:0007669"/>
    <property type="project" value="TreeGrafter"/>
</dbReference>
<feature type="region of interest" description="Disordered" evidence="4">
    <location>
        <begin position="1"/>
        <end position="110"/>
    </location>
</feature>
<evidence type="ECO:0000256" key="3">
    <source>
        <dbReference type="SAM" id="Coils"/>
    </source>
</evidence>
<comment type="caution">
    <text evidence="6">The sequence shown here is derived from an EMBL/GenBank/DDBJ whole genome shotgun (WGS) entry which is preliminary data.</text>
</comment>
<feature type="compositionally biased region" description="Pro residues" evidence="4">
    <location>
        <begin position="25"/>
        <end position="49"/>
    </location>
</feature>
<dbReference type="SUPFAM" id="SSF55550">
    <property type="entry name" value="SH2 domain"/>
    <property type="match status" value="2"/>
</dbReference>
<evidence type="ECO:0000259" key="5">
    <source>
        <dbReference type="PROSITE" id="PS50001"/>
    </source>
</evidence>
<feature type="compositionally biased region" description="Polar residues" evidence="4">
    <location>
        <begin position="12"/>
        <end position="22"/>
    </location>
</feature>
<dbReference type="GO" id="GO:0046854">
    <property type="term" value="P:phosphatidylinositol phosphate biosynthetic process"/>
    <property type="evidence" value="ECO:0007669"/>
    <property type="project" value="TreeGrafter"/>
</dbReference>
<evidence type="ECO:0000313" key="7">
    <source>
        <dbReference type="Proteomes" id="UP001174909"/>
    </source>
</evidence>
<dbReference type="PRINTS" id="PR00401">
    <property type="entry name" value="SH2DOMAIN"/>
</dbReference>
<evidence type="ECO:0000256" key="2">
    <source>
        <dbReference type="PROSITE-ProRule" id="PRU00191"/>
    </source>
</evidence>
<dbReference type="Pfam" id="PF00017">
    <property type="entry name" value="SH2"/>
    <property type="match status" value="1"/>
</dbReference>
<feature type="compositionally biased region" description="Polar residues" evidence="4">
    <location>
        <begin position="55"/>
        <end position="66"/>
    </location>
</feature>
<dbReference type="InterPro" id="IPR000980">
    <property type="entry name" value="SH2"/>
</dbReference>
<feature type="compositionally biased region" description="Pro residues" evidence="4">
    <location>
        <begin position="1"/>
        <end position="10"/>
    </location>
</feature>
<keyword evidence="7" id="KW-1185">Reference proteome</keyword>
<dbReference type="EMBL" id="CASHTH010000443">
    <property type="protein sequence ID" value="CAI8001474.1"/>
    <property type="molecule type" value="Genomic_DNA"/>
</dbReference>
<dbReference type="InterPro" id="IPR032498">
    <property type="entry name" value="PI3K_P85_iSH2"/>
</dbReference>
<evidence type="ECO:0000313" key="6">
    <source>
        <dbReference type="EMBL" id="CAI8001474.1"/>
    </source>
</evidence>
<gene>
    <name evidence="6" type="ORF">GBAR_LOCUS3198</name>
</gene>
<dbReference type="Gene3D" id="1.10.287.1490">
    <property type="match status" value="1"/>
</dbReference>
<feature type="compositionally biased region" description="Pro residues" evidence="4">
    <location>
        <begin position="83"/>
        <end position="92"/>
    </location>
</feature>
<evidence type="ECO:0000256" key="4">
    <source>
        <dbReference type="SAM" id="MobiDB-lite"/>
    </source>
</evidence>
<dbReference type="SMART" id="SM00252">
    <property type="entry name" value="SH2"/>
    <property type="match status" value="2"/>
</dbReference>
<proteinExistence type="predicted"/>